<sequence>MALSLSLTPVSPASFTESTLTDLFALSLDLINTLPSRTSPPPAPSTRISWSPGKSDAETKLWKATVEKEPWIARVTDVADIAYDELRRRLVTEKSATEKAALLGEKDEIEIVSQKLTFGEMTTYDVHKLLHIQAFSAREFLEAIICKEFPEQDGQKKQCVIVSLPREGQIKDASHAHGVYVSVDVIRDLGDGKSEVIMACCSDARGNIPRWVQNMAMAAQILADGQKFFKYMRGHPQAKENGSSA</sequence>
<accession>A0A5J5EKD0</accession>
<dbReference type="EMBL" id="VXIS01000249">
    <property type="protein sequence ID" value="KAA8895671.1"/>
    <property type="molecule type" value="Genomic_DNA"/>
</dbReference>
<dbReference type="AlphaFoldDB" id="A0A5J5EKD0"/>
<comment type="caution">
    <text evidence="3">The sequence shown here is derived from an EMBL/GenBank/DDBJ whole genome shotgun (WGS) entry which is preliminary data.</text>
</comment>
<evidence type="ECO:0000313" key="3">
    <source>
        <dbReference type="EMBL" id="KAA8895671.1"/>
    </source>
</evidence>
<organism evidence="3 4">
    <name type="scientific">Sphaerosporella brunnea</name>
    <dbReference type="NCBI Taxonomy" id="1250544"/>
    <lineage>
        <taxon>Eukaryota</taxon>
        <taxon>Fungi</taxon>
        <taxon>Dikarya</taxon>
        <taxon>Ascomycota</taxon>
        <taxon>Pezizomycotina</taxon>
        <taxon>Pezizomycetes</taxon>
        <taxon>Pezizales</taxon>
        <taxon>Pyronemataceae</taxon>
        <taxon>Sphaerosporella</taxon>
    </lineage>
</organism>
<dbReference type="InParanoid" id="A0A5J5EKD0"/>
<reference evidence="3 4" key="1">
    <citation type="submission" date="2019-09" db="EMBL/GenBank/DDBJ databases">
        <title>Draft genome of the ectomycorrhizal ascomycete Sphaerosporella brunnea.</title>
        <authorList>
            <consortium name="DOE Joint Genome Institute"/>
            <person name="Benucci G.M."/>
            <person name="Marozzi G."/>
            <person name="Antonielli L."/>
            <person name="Sanchez S."/>
            <person name="Marco P."/>
            <person name="Wang X."/>
            <person name="Falini L.B."/>
            <person name="Barry K."/>
            <person name="Haridas S."/>
            <person name="Lipzen A."/>
            <person name="Labutti K."/>
            <person name="Grigoriev I.V."/>
            <person name="Murat C."/>
            <person name="Martin F."/>
            <person name="Albertini E."/>
            <person name="Donnini D."/>
            <person name="Bonito G."/>
        </authorList>
    </citation>
    <scope>NUCLEOTIDE SEQUENCE [LARGE SCALE GENOMIC DNA]</scope>
    <source>
        <strain evidence="3 4">Sb_GMNB300</strain>
    </source>
</reference>
<dbReference type="InterPro" id="IPR023393">
    <property type="entry name" value="START-like_dom_sf"/>
</dbReference>
<evidence type="ECO:0000313" key="4">
    <source>
        <dbReference type="Proteomes" id="UP000326924"/>
    </source>
</evidence>
<dbReference type="PANTHER" id="PTHR40370">
    <property type="entry name" value="EXPRESSED PROTEIN"/>
    <property type="match status" value="1"/>
</dbReference>
<dbReference type="InterPro" id="IPR024500">
    <property type="entry name" value="DUF3074"/>
</dbReference>
<dbReference type="SUPFAM" id="SSF55961">
    <property type="entry name" value="Bet v1-like"/>
    <property type="match status" value="1"/>
</dbReference>
<name>A0A5J5EKD0_9PEZI</name>
<evidence type="ECO:0000256" key="1">
    <source>
        <dbReference type="SAM" id="MobiDB-lite"/>
    </source>
</evidence>
<proteinExistence type="predicted"/>
<keyword evidence="4" id="KW-1185">Reference proteome</keyword>
<dbReference type="Proteomes" id="UP000326924">
    <property type="component" value="Unassembled WGS sequence"/>
</dbReference>
<feature type="region of interest" description="Disordered" evidence="1">
    <location>
        <begin position="35"/>
        <end position="54"/>
    </location>
</feature>
<protein>
    <recommendedName>
        <fullName evidence="2">DUF3074 domain-containing protein</fullName>
    </recommendedName>
</protein>
<dbReference type="OrthoDB" id="6423603at2759"/>
<dbReference type="Gene3D" id="3.30.530.20">
    <property type="match status" value="1"/>
</dbReference>
<dbReference type="Pfam" id="PF11274">
    <property type="entry name" value="DUF3074"/>
    <property type="match status" value="1"/>
</dbReference>
<gene>
    <name evidence="3" type="ORF">FN846DRAFT_968485</name>
</gene>
<dbReference type="PANTHER" id="PTHR40370:SF1">
    <property type="entry name" value="DUF3074 DOMAIN-CONTAINING PROTEIN"/>
    <property type="match status" value="1"/>
</dbReference>
<evidence type="ECO:0000259" key="2">
    <source>
        <dbReference type="Pfam" id="PF11274"/>
    </source>
</evidence>
<feature type="domain" description="DUF3074" evidence="2">
    <location>
        <begin position="71"/>
        <end position="232"/>
    </location>
</feature>